<feature type="domain" description="Bacterial type II secretion system protein E" evidence="2">
    <location>
        <begin position="189"/>
        <end position="203"/>
    </location>
</feature>
<dbReference type="InterPro" id="IPR027417">
    <property type="entry name" value="P-loop_NTPase"/>
</dbReference>
<proteinExistence type="inferred from homology"/>
<dbReference type="InterPro" id="IPR006321">
    <property type="entry name" value="PilT/PilU"/>
</dbReference>
<dbReference type="PANTHER" id="PTHR30486">
    <property type="entry name" value="TWITCHING MOTILITY PROTEIN PILT"/>
    <property type="match status" value="1"/>
</dbReference>
<dbReference type="GO" id="GO:0016887">
    <property type="term" value="F:ATP hydrolysis activity"/>
    <property type="evidence" value="ECO:0007669"/>
    <property type="project" value="InterPro"/>
</dbReference>
<dbReference type="InterPro" id="IPR001482">
    <property type="entry name" value="T2SS/T4SS_dom"/>
</dbReference>
<dbReference type="Pfam" id="PF00437">
    <property type="entry name" value="T2SSE"/>
    <property type="match status" value="1"/>
</dbReference>
<dbReference type="RefSeq" id="WP_142704342.1">
    <property type="nucleotide sequence ID" value="NZ_VIRS01000005.1"/>
</dbReference>
<gene>
    <name evidence="3" type="ORF">FL583_09925</name>
</gene>
<dbReference type="Proteomes" id="UP000317982">
    <property type="component" value="Unassembled WGS sequence"/>
</dbReference>
<dbReference type="CDD" id="cd01131">
    <property type="entry name" value="PilT"/>
    <property type="match status" value="1"/>
</dbReference>
<evidence type="ECO:0000313" key="3">
    <source>
        <dbReference type="EMBL" id="TQS45479.1"/>
    </source>
</evidence>
<accession>A0A545AVW9</accession>
<dbReference type="OrthoDB" id="9805147at2"/>
<name>A0A545AVW9_9ACTN</name>
<dbReference type="SUPFAM" id="SSF52540">
    <property type="entry name" value="P-loop containing nucleoside triphosphate hydrolases"/>
    <property type="match status" value="1"/>
</dbReference>
<evidence type="ECO:0000313" key="4">
    <source>
        <dbReference type="Proteomes" id="UP000317982"/>
    </source>
</evidence>
<dbReference type="InParanoid" id="A0A545AVW9"/>
<dbReference type="InterPro" id="IPR050921">
    <property type="entry name" value="T4SS_GSP_E_ATPase"/>
</dbReference>
<keyword evidence="4" id="KW-1185">Reference proteome</keyword>
<dbReference type="NCBIfam" id="TIGR01420">
    <property type="entry name" value="pilT_fam"/>
    <property type="match status" value="1"/>
</dbReference>
<organism evidence="3 4">
    <name type="scientific">Cryptosporangium phraense</name>
    <dbReference type="NCBI Taxonomy" id="2593070"/>
    <lineage>
        <taxon>Bacteria</taxon>
        <taxon>Bacillati</taxon>
        <taxon>Actinomycetota</taxon>
        <taxon>Actinomycetes</taxon>
        <taxon>Cryptosporangiales</taxon>
        <taxon>Cryptosporangiaceae</taxon>
        <taxon>Cryptosporangium</taxon>
    </lineage>
</organism>
<dbReference type="Gene3D" id="3.40.50.300">
    <property type="entry name" value="P-loop containing nucleotide triphosphate hydrolases"/>
    <property type="match status" value="1"/>
</dbReference>
<dbReference type="SMART" id="SM00382">
    <property type="entry name" value="AAA"/>
    <property type="match status" value="1"/>
</dbReference>
<evidence type="ECO:0000259" key="2">
    <source>
        <dbReference type="PROSITE" id="PS00662"/>
    </source>
</evidence>
<dbReference type="AlphaFoldDB" id="A0A545AVW9"/>
<dbReference type="PROSITE" id="PS00662">
    <property type="entry name" value="T2SP_E"/>
    <property type="match status" value="1"/>
</dbReference>
<comment type="caution">
    <text evidence="3">The sequence shown here is derived from an EMBL/GenBank/DDBJ whole genome shotgun (WGS) entry which is preliminary data.</text>
</comment>
<dbReference type="InterPro" id="IPR003593">
    <property type="entry name" value="AAA+_ATPase"/>
</dbReference>
<protein>
    <submittedName>
        <fullName evidence="3">Type IV pilus twitching motility protein PilT</fullName>
    </submittedName>
</protein>
<reference evidence="3 4" key="1">
    <citation type="submission" date="2019-07" db="EMBL/GenBank/DDBJ databases">
        <title>Cryptosporangium phraense sp. nov., isolated from plant litter.</title>
        <authorList>
            <person name="Suriyachadkun C."/>
        </authorList>
    </citation>
    <scope>NUCLEOTIDE SEQUENCE [LARGE SCALE GENOMIC DNA]</scope>
    <source>
        <strain evidence="3 4">A-T 5661</strain>
    </source>
</reference>
<sequence>MLVALVEANGSDLHLTAGAPPTGRINGSLQSLPDYEVLTPADTVLLARAATDDSQWARFERDKELDLAYSVEGLSRFRVNIYQQRGACAAAFRAIPHLIKPLDELGVPDSMARFAQLPRGLVLVTGPTGSGKTTTLAGLLDLANRTRSAHIVTIEDPIEFLHTHQRSLINQREVGEDTGSFAGALKAALRQDPDIILVGELRDLETTSTALTAAETGHLVLATLHTQSATQTIDRIIDVFPPHQQPQIRAQLSTALQGVVSQALCARADGRGRVIITEIMSLTPAIRNLIREGKNHQIPSFMQSGAGEGMLSFDQHLAERVRQQVITFEQGLTLCHSVEDYSRLAGRR</sequence>
<dbReference type="EMBL" id="VIRS01000005">
    <property type="protein sequence ID" value="TQS45479.1"/>
    <property type="molecule type" value="Genomic_DNA"/>
</dbReference>
<evidence type="ECO:0000256" key="1">
    <source>
        <dbReference type="ARBA" id="ARBA00006611"/>
    </source>
</evidence>
<dbReference type="GO" id="GO:0005524">
    <property type="term" value="F:ATP binding"/>
    <property type="evidence" value="ECO:0007669"/>
    <property type="project" value="InterPro"/>
</dbReference>
<dbReference type="Gene3D" id="3.30.450.90">
    <property type="match status" value="1"/>
</dbReference>
<comment type="similarity">
    <text evidence="1">Belongs to the GSP E family.</text>
</comment>